<dbReference type="FunFam" id="2.60.120.230:FF:000002">
    <property type="entry name" value="Peptidyl-glycine alpha-amidating monooxygenase B"/>
    <property type="match status" value="1"/>
</dbReference>
<feature type="repeat" description="NHL" evidence="29">
    <location>
        <begin position="521"/>
        <end position="565"/>
    </location>
</feature>
<dbReference type="GO" id="GO:0006518">
    <property type="term" value="P:peptide metabolic process"/>
    <property type="evidence" value="ECO:0007669"/>
    <property type="project" value="InterPro"/>
</dbReference>
<keyword evidence="31" id="KW-0812">Transmembrane</keyword>
<comment type="cofactor">
    <cofactor evidence="26">
        <name>Zn(2+)</name>
        <dbReference type="ChEBI" id="CHEBI:29105"/>
    </cofactor>
    <text evidence="26">Binds one Zn(2+) ion per subunit.</text>
</comment>
<evidence type="ECO:0000256" key="29">
    <source>
        <dbReference type="PROSITE-ProRule" id="PRU00504"/>
    </source>
</evidence>
<keyword evidence="10" id="KW-0456">Lyase</keyword>
<dbReference type="InterPro" id="IPR008977">
    <property type="entry name" value="PHM/PNGase_F_dom_sf"/>
</dbReference>
<keyword evidence="1 26" id="KW-0479">Metal-binding</keyword>
<comment type="cofactor">
    <cofactor evidence="26">
        <name>Cu(2+)</name>
        <dbReference type="ChEBI" id="CHEBI:29036"/>
    </cofactor>
    <text evidence="26">Binds 2 Cu(2+) ions per subunit.</text>
</comment>
<evidence type="ECO:0000256" key="3">
    <source>
        <dbReference type="ARBA" id="ARBA00022737"/>
    </source>
</evidence>
<dbReference type="GO" id="GO:0046872">
    <property type="term" value="F:metal ion binding"/>
    <property type="evidence" value="ECO:0007669"/>
    <property type="project" value="UniProtKB-KW"/>
</dbReference>
<comment type="catalytic activity">
    <reaction evidence="23">
        <text>N-decanoyl-(2S)-hydroxyglycine = decanamide + glyoxylate</text>
        <dbReference type="Rhea" id="RHEA:58620"/>
        <dbReference type="ChEBI" id="CHEBI:36655"/>
        <dbReference type="ChEBI" id="CHEBI:38833"/>
        <dbReference type="ChEBI" id="CHEBI:142692"/>
    </reaction>
</comment>
<keyword evidence="6 26" id="KW-0186">Copper</keyword>
<keyword evidence="31" id="KW-1133">Transmembrane helix</keyword>
<evidence type="ECO:0000256" key="21">
    <source>
        <dbReference type="ARBA" id="ARBA00052059"/>
    </source>
</evidence>
<evidence type="ECO:0000256" key="14">
    <source>
        <dbReference type="ARBA" id="ARBA00050546"/>
    </source>
</evidence>
<feature type="glycosylation site" description="N-linked (GlcNAc...) asparagine" evidence="28">
    <location>
        <position position="613"/>
    </location>
</feature>
<evidence type="ECO:0000256" key="6">
    <source>
        <dbReference type="ARBA" id="ARBA00023008"/>
    </source>
</evidence>
<feature type="binding site" evidence="26">
    <location>
        <position position="635"/>
    </location>
    <ligand>
        <name>Ca(2+)</name>
        <dbReference type="ChEBI" id="CHEBI:29108"/>
        <note>structural</note>
    </ligand>
</feature>
<name>A0A8C0WDW6_CASCN</name>
<dbReference type="InterPro" id="IPR000720">
    <property type="entry name" value="PHM/PAL"/>
</dbReference>
<evidence type="ECO:0000256" key="30">
    <source>
        <dbReference type="SAM" id="MobiDB-lite"/>
    </source>
</evidence>
<feature type="binding site" evidence="26">
    <location>
        <position position="368"/>
    </location>
    <ligand>
        <name>Ca(2+)</name>
        <dbReference type="ChEBI" id="CHEBI:29108"/>
        <note>structural</note>
    </ligand>
</feature>
<feature type="region of interest" description="Disordered" evidence="30">
    <location>
        <begin position="770"/>
        <end position="806"/>
    </location>
</feature>
<feature type="binding site" evidence="25">
    <location>
        <position position="381"/>
    </location>
    <ligand>
        <name>a protein</name>
        <dbReference type="ChEBI" id="CHEBI:16541"/>
    </ligand>
    <ligandPart>
        <name>C-terminal Xaa-(2S)-2-hydroxyglycine residue</name>
        <dbReference type="ChEBI" id="CHEBI:142768"/>
    </ligandPart>
</feature>
<gene>
    <name evidence="33" type="primary">LOC109698017</name>
</gene>
<evidence type="ECO:0000256" key="12">
    <source>
        <dbReference type="ARBA" id="ARBA00050178"/>
    </source>
</evidence>
<dbReference type="Pfam" id="PF03712">
    <property type="entry name" value="Cu2_monoox_C"/>
    <property type="match status" value="1"/>
</dbReference>
<evidence type="ECO:0000256" key="20">
    <source>
        <dbReference type="ARBA" id="ARBA00051649"/>
    </source>
</evidence>
<comment type="catalytic activity">
    <reaction evidence="12">
        <text>N-(9Z,12Z,15Z)-octadecatrienoyl-(2S)-hydroxyglycine = (9Z,12Z,15Z)-octadecatrienamide + glyoxylate</text>
        <dbReference type="Rhea" id="RHEA:58644"/>
        <dbReference type="ChEBI" id="CHEBI:36655"/>
        <dbReference type="ChEBI" id="CHEBI:142684"/>
        <dbReference type="ChEBI" id="CHEBI:142697"/>
    </reaction>
</comment>
<comment type="subunit">
    <text evidence="24">Monomer. Interacts with RASSF9.</text>
</comment>
<organism evidence="33">
    <name type="scientific">Castor canadensis</name>
    <name type="common">American beaver</name>
    <dbReference type="NCBI Taxonomy" id="51338"/>
    <lineage>
        <taxon>Eukaryota</taxon>
        <taxon>Metazoa</taxon>
        <taxon>Chordata</taxon>
        <taxon>Craniata</taxon>
        <taxon>Vertebrata</taxon>
        <taxon>Euteleostomi</taxon>
        <taxon>Mammalia</taxon>
        <taxon>Eutheria</taxon>
        <taxon>Euarchontoglires</taxon>
        <taxon>Glires</taxon>
        <taxon>Rodentia</taxon>
        <taxon>Castorimorpha</taxon>
        <taxon>Castoridae</taxon>
        <taxon>Castor</taxon>
    </lineage>
</organism>
<dbReference type="Gene3D" id="2.60.120.230">
    <property type="match status" value="1"/>
</dbReference>
<comment type="catalytic activity">
    <reaction evidence="17">
        <text>N-(9Z-octadecenoyl)-(2S)-hydroxyglycine = (9Z)-octadecenamide + glyoxylate</text>
        <dbReference type="Rhea" id="RHEA:58636"/>
        <dbReference type="ChEBI" id="CHEBI:36655"/>
        <dbReference type="ChEBI" id="CHEBI:116314"/>
        <dbReference type="ChEBI" id="CHEBI:142696"/>
    </reaction>
</comment>
<feature type="disulfide bond" evidence="27">
    <location>
        <begin position="482"/>
        <end position="503"/>
    </location>
</feature>
<evidence type="ECO:0000256" key="18">
    <source>
        <dbReference type="ARBA" id="ARBA00051560"/>
    </source>
</evidence>
<dbReference type="AlphaFoldDB" id="A0A8C0WDW6"/>
<feature type="binding site" evidence="26">
    <location>
        <position position="634"/>
    </location>
    <ligand>
        <name>Zn(2+)</name>
        <dbReference type="ChEBI" id="CHEBI:29105"/>
        <note>catalytic</note>
    </ligand>
</feature>
<evidence type="ECO:0000256" key="24">
    <source>
        <dbReference type="ARBA" id="ARBA00064777"/>
    </source>
</evidence>
<feature type="compositionally biased region" description="Acidic residues" evidence="30">
    <location>
        <begin position="782"/>
        <end position="795"/>
    </location>
</feature>
<feature type="disulfide bond" evidence="27">
    <location>
        <begin position="140"/>
        <end position="162"/>
    </location>
</feature>
<evidence type="ECO:0000256" key="2">
    <source>
        <dbReference type="ARBA" id="ARBA00022729"/>
    </source>
</evidence>
<evidence type="ECO:0000256" key="28">
    <source>
        <dbReference type="PIRSR" id="PIRSR600720-4"/>
    </source>
</evidence>
<evidence type="ECO:0000256" key="17">
    <source>
        <dbReference type="ARBA" id="ARBA00051186"/>
    </source>
</evidence>
<feature type="domain" description="Copper type II ascorbate-dependent monooxygenase C-terminal" evidence="32">
    <location>
        <begin position="48"/>
        <end position="192"/>
    </location>
</feature>
<feature type="transmembrane region" description="Helical" evidence="31">
    <location>
        <begin position="714"/>
        <end position="738"/>
    </location>
</feature>
<dbReference type="PANTHER" id="PTHR10680">
    <property type="entry name" value="PEPTIDYL-GLYCINE ALPHA-AMIDATING MONOOXYGENASE"/>
    <property type="match status" value="1"/>
</dbReference>
<dbReference type="GO" id="GO:0031418">
    <property type="term" value="F:L-ascorbic acid binding"/>
    <property type="evidence" value="ECO:0007669"/>
    <property type="project" value="UniProtKB-KW"/>
</dbReference>
<evidence type="ECO:0000259" key="32">
    <source>
        <dbReference type="Pfam" id="PF03712"/>
    </source>
</evidence>
<dbReference type="GO" id="GO:0004504">
    <property type="term" value="F:peptidylglycine monooxygenase activity"/>
    <property type="evidence" value="ECO:0007669"/>
    <property type="project" value="UniProtKB-EC"/>
</dbReference>
<keyword evidence="3" id="KW-0677">Repeat</keyword>
<evidence type="ECO:0000256" key="31">
    <source>
        <dbReference type="SAM" id="Phobius"/>
    </source>
</evidence>
<comment type="catalytic activity">
    <reaction evidence="22">
        <text>N-(9Z-octadecenoyl)glycine + 2 L-ascorbate + O2 = N-(9Z-octadecenoyl)-(2S)-hydroxyglycine + 2 monodehydro-L-ascorbate radical + H2O</text>
        <dbReference type="Rhea" id="RHEA:58600"/>
        <dbReference type="ChEBI" id="CHEBI:15377"/>
        <dbReference type="ChEBI" id="CHEBI:15379"/>
        <dbReference type="ChEBI" id="CHEBI:38290"/>
        <dbReference type="ChEBI" id="CHEBI:59513"/>
        <dbReference type="ChEBI" id="CHEBI:133992"/>
        <dbReference type="ChEBI" id="CHEBI:142696"/>
    </reaction>
</comment>
<evidence type="ECO:0000256" key="5">
    <source>
        <dbReference type="ARBA" id="ARBA00023002"/>
    </source>
</evidence>
<dbReference type="InterPro" id="IPR014784">
    <property type="entry name" value="Cu2_ascorb_mOase-like_C"/>
</dbReference>
<dbReference type="SUPFAM" id="SSF49742">
    <property type="entry name" value="PHM/PNGase F"/>
    <property type="match status" value="1"/>
</dbReference>
<keyword evidence="4" id="KW-0847">Vitamin C</keyword>
<evidence type="ECO:0000256" key="8">
    <source>
        <dbReference type="ARBA" id="ARBA00023157"/>
    </source>
</evidence>
<feature type="binding site" evidence="25">
    <location>
        <position position="554"/>
    </location>
    <ligand>
        <name>a protein</name>
        <dbReference type="ChEBI" id="CHEBI:16541"/>
    </ligand>
    <ligandPart>
        <name>C-terminal Xaa-(2S)-2-hydroxyglycine residue</name>
        <dbReference type="ChEBI" id="CHEBI:142768"/>
    </ligandPart>
</feature>
<evidence type="ECO:0000256" key="16">
    <source>
        <dbReference type="ARBA" id="ARBA00050949"/>
    </source>
</evidence>
<proteinExistence type="predicted"/>
<dbReference type="PRINTS" id="PR00790">
    <property type="entry name" value="PAMONOXGNASE"/>
</dbReference>
<evidence type="ECO:0000256" key="9">
    <source>
        <dbReference type="ARBA" id="ARBA00023180"/>
    </source>
</evidence>
<feature type="binding site" evidence="26">
    <location>
        <position position="89"/>
    </location>
    <ligand>
        <name>Cu(2+)</name>
        <dbReference type="ChEBI" id="CHEBI:29036"/>
        <label>1</label>
        <note>catalytic</note>
    </ligand>
</feature>
<keyword evidence="8 27" id="KW-1015">Disulfide bond</keyword>
<reference evidence="33" key="1">
    <citation type="submission" date="2023-09" db="UniProtKB">
        <authorList>
            <consortium name="Ensembl"/>
        </authorList>
    </citation>
    <scope>IDENTIFICATION</scope>
</reference>
<evidence type="ECO:0000256" key="27">
    <source>
        <dbReference type="PIRSR" id="PIRSR600720-3"/>
    </source>
</evidence>
<evidence type="ECO:0000256" key="4">
    <source>
        <dbReference type="ARBA" id="ARBA00022896"/>
    </source>
</evidence>
<evidence type="ECO:0000256" key="25">
    <source>
        <dbReference type="PIRSR" id="PIRSR600720-1"/>
    </source>
</evidence>
<dbReference type="GO" id="GO:0016020">
    <property type="term" value="C:membrane"/>
    <property type="evidence" value="ECO:0007669"/>
    <property type="project" value="InterPro"/>
</dbReference>
<protein>
    <recommendedName>
        <fullName evidence="32">Copper type II ascorbate-dependent monooxygenase C-terminal domain-containing protein</fullName>
    </recommendedName>
</protein>
<dbReference type="CDD" id="cd14958">
    <property type="entry name" value="NHL_PAL_like"/>
    <property type="match status" value="1"/>
</dbReference>
<feature type="binding site" evidence="26">
    <location>
        <position position="433"/>
    </location>
    <ligand>
        <name>Zn(2+)</name>
        <dbReference type="ChEBI" id="CHEBI:29105"/>
        <note>catalytic</note>
    </ligand>
</feature>
<evidence type="ECO:0000256" key="19">
    <source>
        <dbReference type="ARBA" id="ARBA00051621"/>
    </source>
</evidence>
<evidence type="ECO:0000256" key="15">
    <source>
        <dbReference type="ARBA" id="ARBA00050684"/>
    </source>
</evidence>
<evidence type="ECO:0000256" key="7">
    <source>
        <dbReference type="ARBA" id="ARBA00023033"/>
    </source>
</evidence>
<keyword evidence="2" id="KW-0732">Signal</keyword>
<evidence type="ECO:0000256" key="1">
    <source>
        <dbReference type="ARBA" id="ARBA00022723"/>
    </source>
</evidence>
<feature type="binding site" evidence="25">
    <location>
        <position position="502"/>
    </location>
    <ligand>
        <name>a protein</name>
        <dbReference type="ChEBI" id="CHEBI:16541"/>
    </ligand>
    <ligandPart>
        <name>C-terminal Xaa-(2S)-2-hydroxyglycine residue</name>
        <dbReference type="ChEBI" id="CHEBI:142768"/>
    </ligandPart>
</feature>
<accession>A0A8C0WDW6</accession>
<comment type="catalytic activity">
    <reaction evidence="16">
        <text>N-dodecanoyl-(2S)-hydroxyglycine = dodecanamide + glyoxylate</text>
        <dbReference type="Rhea" id="RHEA:58624"/>
        <dbReference type="ChEBI" id="CHEBI:34726"/>
        <dbReference type="ChEBI" id="CHEBI:36655"/>
        <dbReference type="ChEBI" id="CHEBI:142693"/>
    </reaction>
</comment>
<evidence type="ECO:0000256" key="11">
    <source>
        <dbReference type="ARBA" id="ARBA00048431"/>
    </source>
</evidence>
<evidence type="ECO:0000256" key="26">
    <source>
        <dbReference type="PIRSR" id="PIRSR600720-2"/>
    </source>
</evidence>
<feature type="repeat" description="NHL" evidence="29">
    <location>
        <begin position="418"/>
        <end position="459"/>
    </location>
</feature>
<keyword evidence="9 28" id="KW-0325">Glycoprotein</keyword>
<feature type="disulfide bond" evidence="27">
    <location>
        <begin position="74"/>
        <end position="181"/>
    </location>
</feature>
<dbReference type="SUPFAM" id="SSF63829">
    <property type="entry name" value="Calcium-dependent phosphotriesterase"/>
    <property type="match status" value="1"/>
</dbReference>
<dbReference type="FunFam" id="2.120.10.30:FF:000016">
    <property type="entry name" value="peptidyl-glycine alpha-amidating monooxygenase isoform X1"/>
    <property type="match status" value="1"/>
</dbReference>
<evidence type="ECO:0000313" key="33">
    <source>
        <dbReference type="Ensembl" id="ENSCCNP00000010199.1"/>
    </source>
</evidence>
<dbReference type="Gene3D" id="2.120.10.30">
    <property type="entry name" value="TolB, C-terminal domain"/>
    <property type="match status" value="1"/>
</dbReference>
<comment type="catalytic activity">
    <reaction evidence="13">
        <text>N-tetradecanoylglycine + 2 L-ascorbate + O2 = N-tetradecanoyl-(2S)-hydroxyglycine + 2 monodehydro-L-ascorbate radical + H2O</text>
        <dbReference type="Rhea" id="RHEA:58544"/>
        <dbReference type="ChEBI" id="CHEBI:15377"/>
        <dbReference type="ChEBI" id="CHEBI:15379"/>
        <dbReference type="ChEBI" id="CHEBI:38290"/>
        <dbReference type="ChEBI" id="CHEBI:59513"/>
        <dbReference type="ChEBI" id="CHEBI:86500"/>
        <dbReference type="ChEBI" id="CHEBI:142694"/>
    </reaction>
</comment>
<feature type="binding site" evidence="26">
    <location>
        <position position="538"/>
    </location>
    <ligand>
        <name>Zn(2+)</name>
        <dbReference type="ChEBI" id="CHEBI:29105"/>
        <note>catalytic</note>
    </ligand>
</feature>
<feature type="disulfide bond" evidence="27">
    <location>
        <begin position="550"/>
        <end position="561"/>
    </location>
</feature>
<comment type="catalytic activity">
    <reaction evidence="20">
        <text>N-octanoylglycine + 2 L-ascorbate + O2 = N-octanoyl-(2S)-hydroxyglycine + 2 monodehydro-L-ascorbate radical + H2O</text>
        <dbReference type="Rhea" id="RHEA:58612"/>
        <dbReference type="ChEBI" id="CHEBI:15377"/>
        <dbReference type="ChEBI" id="CHEBI:15379"/>
        <dbReference type="ChEBI" id="CHEBI:38290"/>
        <dbReference type="ChEBI" id="CHEBI:59513"/>
        <dbReference type="ChEBI" id="CHEBI:142681"/>
        <dbReference type="ChEBI" id="CHEBI:142691"/>
    </reaction>
</comment>
<evidence type="ECO:0000256" key="10">
    <source>
        <dbReference type="ARBA" id="ARBA00023239"/>
    </source>
</evidence>
<evidence type="ECO:0000256" key="13">
    <source>
        <dbReference type="ARBA" id="ARBA00050384"/>
    </source>
</evidence>
<keyword evidence="31" id="KW-0472">Membrane</keyword>
<feature type="binding site" evidence="26">
    <location>
        <position position="435"/>
    </location>
    <ligand>
        <name>Ca(2+)</name>
        <dbReference type="ChEBI" id="CHEBI:29108"/>
        <note>structural</note>
    </ligand>
</feature>
<keyword evidence="26" id="KW-0862">Zinc</keyword>
<feature type="binding site" evidence="26">
    <location>
        <position position="91"/>
    </location>
    <ligand>
        <name>Cu(2+)</name>
        <dbReference type="ChEBI" id="CHEBI:29036"/>
        <label>1</label>
        <note>catalytic</note>
    </ligand>
</feature>
<dbReference type="GO" id="GO:0005576">
    <property type="term" value="C:extracellular region"/>
    <property type="evidence" value="ECO:0007669"/>
    <property type="project" value="TreeGrafter"/>
</dbReference>
<dbReference type="PROSITE" id="PS51125">
    <property type="entry name" value="NHL"/>
    <property type="match status" value="4"/>
</dbReference>
<sequence length="806" mass="89912">KSLQYIRLFFKIYISTFSYLRYICVFSDNHKDCSGVSLHLTRLPQPLIAGMYLMMSVDTVIPAGEKVVNSDISCHYKTYPMNVFAYRVHTHHLGKVVSGYRVRNGQWTMIGRQSPQLPQAFYPVEHPVDVSFGDILAARCVFTGEGRTEATHIGGTSSDEMCNLYIMYYMEAKHAVSFMTCTQNVAPDTFRTIPPEASIPIPVKSDVVMMHGHHKETENKDKTALLQQPKREEEEVLDQGDFYSLLSKLLGEREDVVHVHKYNPTEKAESESDLVAEIANVVQKKDLGRSDARQGAESGERGNAILVRDRIHKFHRLESTLRPAESRVLSLQHPGEGAWEPEHTGDFHVEEALDWPGVYLLPSQVSGVALDPNNNLVIFHRGDHVWDGNSFDSKFVYQQRGLGPIEEDTILVVDPNSAAILQSSGKSLFYLPHGLSVDKDGNYWLTDVALHQVFKLDPNSKEGPLLILGRSMQPGSDQNHFCQPTDVAVDPDTGAIYVSDGYCNSRIVQFSPNGNFLTQWGEESSRSGPKPGQFSVPHSLALVPHLGQLCVADRENGRIQCFKTDTKEFVKEIKHASFGRNVFAISYIPGLLFAVNGKPYFGDQEPVQGFVMNFSNGEIIDVFKPVRKHFDMPHDIVASEDGTVYIGDVHTNTVWKFTLTEKIEHRSVKKAGIEVQEIKEAEAVVEPKMENKPTSSELQKMQEKQKLIKEPGSGVPVVLITTLLVIPVVVLLAIALFIRWKKSRAFGGKGSGGLNLGNFFASHKGYSRKGFDRLSTEGSDQEKDEDDGSESEEEYSAPLPTQAPSS</sequence>
<comment type="catalytic activity">
    <reaction evidence="19">
        <text>N-dodecanoylglycine + 2 L-ascorbate + O2 = N-dodecanoyl-(2S)-hydroxyglycine + 2 monodehydro-L-ascorbate radical + H2O</text>
        <dbReference type="Rhea" id="RHEA:58540"/>
        <dbReference type="ChEBI" id="CHEBI:15377"/>
        <dbReference type="ChEBI" id="CHEBI:15379"/>
        <dbReference type="ChEBI" id="CHEBI:38290"/>
        <dbReference type="ChEBI" id="CHEBI:59513"/>
        <dbReference type="ChEBI" id="CHEBI:142678"/>
        <dbReference type="ChEBI" id="CHEBI:142693"/>
    </reaction>
</comment>
<dbReference type="InterPro" id="IPR011042">
    <property type="entry name" value="6-blade_b-propeller_TolB-like"/>
</dbReference>
<comment type="catalytic activity">
    <reaction evidence="21">
        <text>N-octanoyl-(2S)-hydroxyglycine = octanamide + glyoxylate</text>
        <dbReference type="Rhea" id="RHEA:58616"/>
        <dbReference type="ChEBI" id="CHEBI:36655"/>
        <dbReference type="ChEBI" id="CHEBI:142682"/>
        <dbReference type="ChEBI" id="CHEBI:142691"/>
    </reaction>
</comment>
<dbReference type="Ensembl" id="ENSCCNT00000013426.1">
    <property type="protein sequence ID" value="ENSCCNP00000010199.1"/>
    <property type="gene ID" value="ENSCCNG00000010483.1"/>
</dbReference>
<comment type="catalytic activity">
    <reaction evidence="14">
        <text>N-(9Z,12Z,15Z)-octadecatrienoylglycine + 2 L-ascorbate + O2 = N-(9Z,12Z,15Z)-octadecatrienoyl-(2S)-hydroxyglycine + 2 monodehydro-L-ascorbate radical + H2O</text>
        <dbReference type="Rhea" id="RHEA:58548"/>
        <dbReference type="ChEBI" id="CHEBI:15377"/>
        <dbReference type="ChEBI" id="CHEBI:15379"/>
        <dbReference type="ChEBI" id="CHEBI:38290"/>
        <dbReference type="ChEBI" id="CHEBI:59513"/>
        <dbReference type="ChEBI" id="CHEBI:142679"/>
        <dbReference type="ChEBI" id="CHEBI:142697"/>
    </reaction>
</comment>
<keyword evidence="26" id="KW-0106">Calcium</keyword>
<feature type="repeat" description="NHL" evidence="29">
    <location>
        <begin position="617"/>
        <end position="660"/>
    </location>
</feature>
<comment type="catalytic activity">
    <reaction evidence="15">
        <text>N-tetradecanoyl-(2S)-hydroxyglycine = tetradecamide + glyoxylate</text>
        <dbReference type="Rhea" id="RHEA:58632"/>
        <dbReference type="ChEBI" id="CHEBI:36655"/>
        <dbReference type="ChEBI" id="CHEBI:137125"/>
        <dbReference type="ChEBI" id="CHEBI:142694"/>
    </reaction>
</comment>
<keyword evidence="5" id="KW-0560">Oxidoreductase</keyword>
<comment type="catalytic activity">
    <reaction evidence="11">
        <text>a [peptide]-C-terminal glycine + 2 L-ascorbate + O2 = a [peptide]-C-terminal (2S)-2-hydroxyglycine + 2 monodehydro-L-ascorbate radical + H2O</text>
        <dbReference type="Rhea" id="RHEA:21452"/>
        <dbReference type="Rhea" id="RHEA-COMP:13486"/>
        <dbReference type="Rhea" id="RHEA-COMP:15321"/>
        <dbReference type="ChEBI" id="CHEBI:15377"/>
        <dbReference type="ChEBI" id="CHEBI:15379"/>
        <dbReference type="ChEBI" id="CHEBI:38290"/>
        <dbReference type="ChEBI" id="CHEBI:59513"/>
        <dbReference type="ChEBI" id="CHEBI:137000"/>
        <dbReference type="ChEBI" id="CHEBI:142768"/>
        <dbReference type="EC" id="1.14.17.3"/>
    </reaction>
</comment>
<dbReference type="GO" id="GO:0016829">
    <property type="term" value="F:lyase activity"/>
    <property type="evidence" value="ECO:0007669"/>
    <property type="project" value="UniProtKB-KW"/>
</dbReference>
<feature type="binding site" evidence="26">
    <location>
        <position position="161"/>
    </location>
    <ligand>
        <name>Cu(2+)</name>
        <dbReference type="ChEBI" id="CHEBI:29036"/>
        <label>1</label>
        <note>catalytic</note>
    </ligand>
</feature>
<evidence type="ECO:0000256" key="23">
    <source>
        <dbReference type="ARBA" id="ARBA00052836"/>
    </source>
</evidence>
<comment type="catalytic activity">
    <reaction evidence="18">
        <text>N-decanoylglycine + 2 L-ascorbate + O2 = N-decanoyl-(2S)-hydroxyglycine + 2 monodehydro-L-ascorbate radical + H2O</text>
        <dbReference type="Rhea" id="RHEA:58608"/>
        <dbReference type="ChEBI" id="CHEBI:15377"/>
        <dbReference type="ChEBI" id="CHEBI:15379"/>
        <dbReference type="ChEBI" id="CHEBI:38290"/>
        <dbReference type="ChEBI" id="CHEBI:59513"/>
        <dbReference type="ChEBI" id="CHEBI:142680"/>
        <dbReference type="ChEBI" id="CHEBI:142692"/>
    </reaction>
</comment>
<dbReference type="InterPro" id="IPR001258">
    <property type="entry name" value="NHL_repeat"/>
</dbReference>
<feature type="repeat" description="NHL" evidence="29">
    <location>
        <begin position="468"/>
        <end position="513"/>
    </location>
</feature>
<dbReference type="PANTHER" id="PTHR10680:SF14">
    <property type="entry name" value="PEPTIDYL-GLYCINE ALPHA-AMIDATING MONOOXYGENASE"/>
    <property type="match status" value="1"/>
</dbReference>
<keyword evidence="7" id="KW-0503">Monooxygenase</keyword>
<evidence type="ECO:0000256" key="22">
    <source>
        <dbReference type="ARBA" id="ARBA00052318"/>
    </source>
</evidence>
<dbReference type="Pfam" id="PF01436">
    <property type="entry name" value="NHL"/>
    <property type="match status" value="3"/>
</dbReference>
<dbReference type="InterPro" id="IPR024548">
    <property type="entry name" value="Cu2_monoox_C"/>
</dbReference>